<reference evidence="5 6" key="1">
    <citation type="submission" date="2024-06" db="EMBL/GenBank/DDBJ databases">
        <title>Sorghum-associated microbial communities from plants grown in Nebraska, USA.</title>
        <authorList>
            <person name="Schachtman D."/>
        </authorList>
    </citation>
    <scope>NUCLEOTIDE SEQUENCE [LARGE SCALE GENOMIC DNA]</scope>
    <source>
        <strain evidence="5 6">1288</strain>
    </source>
</reference>
<dbReference type="InterPro" id="IPR037171">
    <property type="entry name" value="NagB/RpiA_transferase-like"/>
</dbReference>
<dbReference type="SUPFAM" id="SSF100950">
    <property type="entry name" value="NagB/RpiA/CoA transferase-like"/>
    <property type="match status" value="2"/>
</dbReference>
<dbReference type="InterPro" id="IPR026888">
    <property type="entry name" value="AcetylCoA_hyd_C"/>
</dbReference>
<feature type="domain" description="Acetyl-CoA hydrolase/transferase C-terminal" evidence="4">
    <location>
        <begin position="263"/>
        <end position="415"/>
    </location>
</feature>
<dbReference type="PANTHER" id="PTHR21432:SF20">
    <property type="entry name" value="ACETYL-COA HYDROLASE"/>
    <property type="match status" value="1"/>
</dbReference>
<dbReference type="Pfam" id="PF02550">
    <property type="entry name" value="AcetylCoA_hydro"/>
    <property type="match status" value="1"/>
</dbReference>
<feature type="domain" description="Acetyl-CoA hydrolase/transferase N-terminal" evidence="3">
    <location>
        <begin position="45"/>
        <end position="171"/>
    </location>
</feature>
<proteinExistence type="inferred from homology"/>
<evidence type="ECO:0000259" key="3">
    <source>
        <dbReference type="Pfam" id="PF02550"/>
    </source>
</evidence>
<name>A0ABV2K2K2_SPOPS</name>
<sequence>MEKRLSAEQFIDLIDVEADIIIPIANGEPHRLLDILEENHSELQNVKIHQMLALRERDYIIGKMKGHLSHVSYFLSGATRKAYQEGKIELVPNVFHEVPRMLKKVTNMSMIITVASPMDEHGYFSLGTQADYISEFIGHVPFVLEVNKHMPRTYGENQIHISQVAGYIENDAPLSEESSPLIGEKDLKIAEFVTNVIENGDSLQIGIGAIPNAVMSMLKDHRHLGIHTEMLTDGIVDLVQAGAIDGTQKFTHKGKIVATFAFGSQRLYDFLHENPAVEFLPVSMVNDPREIAKEERIVSINATTEVDLYGQCASETIGGRYYSSTGGQADFARGARFAKHGKGFICMHSTVKNDTISRIKLQLSPGSVVTTSKNDVDNIVTEYGIASLYGKSLSERAKALIDIAHPAFREELVFEAKKNGILY</sequence>
<evidence type="ECO:0000256" key="2">
    <source>
        <dbReference type="ARBA" id="ARBA00022679"/>
    </source>
</evidence>
<comment type="caution">
    <text evidence="5">The sequence shown here is derived from an EMBL/GenBank/DDBJ whole genome shotgun (WGS) entry which is preliminary data.</text>
</comment>
<dbReference type="PANTHER" id="PTHR21432">
    <property type="entry name" value="ACETYL-COA HYDROLASE-RELATED"/>
    <property type="match status" value="1"/>
</dbReference>
<dbReference type="Gene3D" id="3.40.1080.20">
    <property type="entry name" value="Acetyl-CoA hydrolase/transferase C-terminal domain"/>
    <property type="match status" value="1"/>
</dbReference>
<keyword evidence="5" id="KW-0378">Hydrolase</keyword>
<dbReference type="RefSeq" id="WP_067213599.1">
    <property type="nucleotide sequence ID" value="NZ_CP014616.1"/>
</dbReference>
<comment type="similarity">
    <text evidence="1">Belongs to the acetyl-CoA hydrolase/transferase family.</text>
</comment>
<dbReference type="Gene3D" id="3.40.1080.10">
    <property type="entry name" value="Glutaconate Coenzyme A-transferase"/>
    <property type="match status" value="1"/>
</dbReference>
<keyword evidence="6" id="KW-1185">Reference proteome</keyword>
<dbReference type="InterPro" id="IPR038460">
    <property type="entry name" value="AcetylCoA_hyd_C_sf"/>
</dbReference>
<protein>
    <submittedName>
        <fullName evidence="5">Acyl-CoA hydrolase</fullName>
    </submittedName>
</protein>
<accession>A0ABV2K2K2</accession>
<organism evidence="5 6">
    <name type="scientific">Sporosarcina psychrophila</name>
    <name type="common">Bacillus psychrophilus</name>
    <dbReference type="NCBI Taxonomy" id="1476"/>
    <lineage>
        <taxon>Bacteria</taxon>
        <taxon>Bacillati</taxon>
        <taxon>Bacillota</taxon>
        <taxon>Bacilli</taxon>
        <taxon>Bacillales</taxon>
        <taxon>Caryophanaceae</taxon>
        <taxon>Sporosarcina</taxon>
    </lineage>
</organism>
<dbReference type="EMBL" id="JBEPME010000001">
    <property type="protein sequence ID" value="MET3655052.1"/>
    <property type="molecule type" value="Genomic_DNA"/>
</dbReference>
<dbReference type="Gene3D" id="3.30.750.70">
    <property type="entry name" value="4-hydroxybutyrate coenzyme like domains"/>
    <property type="match status" value="1"/>
</dbReference>
<dbReference type="Pfam" id="PF13336">
    <property type="entry name" value="AcetylCoA_hyd_C"/>
    <property type="match status" value="1"/>
</dbReference>
<gene>
    <name evidence="5" type="ORF">ABIC55_000136</name>
</gene>
<evidence type="ECO:0000256" key="1">
    <source>
        <dbReference type="ARBA" id="ARBA00009632"/>
    </source>
</evidence>
<dbReference type="InterPro" id="IPR003702">
    <property type="entry name" value="ActCoA_hydro_N"/>
</dbReference>
<dbReference type="InterPro" id="IPR046433">
    <property type="entry name" value="ActCoA_hydro"/>
</dbReference>
<evidence type="ECO:0000259" key="4">
    <source>
        <dbReference type="Pfam" id="PF13336"/>
    </source>
</evidence>
<dbReference type="GO" id="GO:0016787">
    <property type="term" value="F:hydrolase activity"/>
    <property type="evidence" value="ECO:0007669"/>
    <property type="project" value="UniProtKB-KW"/>
</dbReference>
<evidence type="ECO:0000313" key="5">
    <source>
        <dbReference type="EMBL" id="MET3655052.1"/>
    </source>
</evidence>
<keyword evidence="2" id="KW-0808">Transferase</keyword>
<dbReference type="Proteomes" id="UP001549104">
    <property type="component" value="Unassembled WGS sequence"/>
</dbReference>
<evidence type="ECO:0000313" key="6">
    <source>
        <dbReference type="Proteomes" id="UP001549104"/>
    </source>
</evidence>